<feature type="binding site" evidence="10">
    <location>
        <position position="69"/>
    </location>
    <ligand>
        <name>Mg(2+)</name>
        <dbReference type="ChEBI" id="CHEBI:18420"/>
        <label>1</label>
        <note>catalytic</note>
    </ligand>
</feature>
<proteinExistence type="inferred from homology"/>
<protein>
    <recommendedName>
        <fullName evidence="9">3'(2'),5'-bisphosphate nucleotidase CysQ</fullName>
        <ecNumber evidence="9">3.1.3.7</ecNumber>
    </recommendedName>
    <alternativeName>
        <fullName evidence="9">3'(2'),5-bisphosphonucleoside 3'(2')-phosphohydrolase</fullName>
    </alternativeName>
    <alternativeName>
        <fullName evidence="9">3'-phosphoadenosine 5'-phosphate phosphatase</fullName>
        <shortName evidence="9">PAP phosphatase</shortName>
    </alternativeName>
</protein>
<evidence type="ECO:0000256" key="8">
    <source>
        <dbReference type="ARBA" id="ARBA00023136"/>
    </source>
</evidence>
<keyword evidence="7 9" id="KW-0460">Magnesium</keyword>
<evidence type="ECO:0000256" key="1">
    <source>
        <dbReference type="ARBA" id="ARBA00001625"/>
    </source>
</evidence>
<evidence type="ECO:0000256" key="10">
    <source>
        <dbReference type="PIRSR" id="PIRSR600760-2"/>
    </source>
</evidence>
<feature type="binding site" evidence="9">
    <location>
        <position position="88"/>
    </location>
    <ligand>
        <name>Mg(2+)</name>
        <dbReference type="ChEBI" id="CHEBI:18420"/>
        <label>1</label>
    </ligand>
</feature>
<evidence type="ECO:0000256" key="7">
    <source>
        <dbReference type="ARBA" id="ARBA00022842"/>
    </source>
</evidence>
<evidence type="ECO:0000313" key="12">
    <source>
        <dbReference type="Proteomes" id="UP000285023"/>
    </source>
</evidence>
<keyword evidence="4 9" id="KW-0997">Cell inner membrane</keyword>
<evidence type="ECO:0000256" key="9">
    <source>
        <dbReference type="HAMAP-Rule" id="MF_02095"/>
    </source>
</evidence>
<evidence type="ECO:0000256" key="3">
    <source>
        <dbReference type="ARBA" id="ARBA00022475"/>
    </source>
</evidence>
<dbReference type="PRINTS" id="PR00377">
    <property type="entry name" value="IMPHPHTASES"/>
</dbReference>
<dbReference type="PROSITE" id="PS00630">
    <property type="entry name" value="IMP_2"/>
    <property type="match status" value="1"/>
</dbReference>
<comment type="cofactor">
    <cofactor evidence="9 10">
        <name>Mg(2+)</name>
        <dbReference type="ChEBI" id="CHEBI:18420"/>
    </cofactor>
</comment>
<keyword evidence="3 9" id="KW-1003">Cell membrane</keyword>
<keyword evidence="12" id="KW-1185">Reference proteome</keyword>
<keyword evidence="5 9" id="KW-0479">Metal-binding</keyword>
<dbReference type="NCBIfam" id="TIGR01331">
    <property type="entry name" value="bisphos_cysQ"/>
    <property type="match status" value="1"/>
</dbReference>
<feature type="binding site" evidence="9">
    <location>
        <position position="213"/>
    </location>
    <ligand>
        <name>Mg(2+)</name>
        <dbReference type="ChEBI" id="CHEBI:18420"/>
        <label>2</label>
    </ligand>
</feature>
<dbReference type="GO" id="GO:0046854">
    <property type="term" value="P:phosphatidylinositol phosphate biosynthetic process"/>
    <property type="evidence" value="ECO:0007669"/>
    <property type="project" value="InterPro"/>
</dbReference>
<sequence length="276" mass="29147">MIEDEAALLNACVDAARAAGAEILKLVERGFEVETKMDESPVTVCDRAAESIILKALAKAAPGVPVIAEEEVAAGRIPQHDDIYFLVDPLDGTKEFVRGGDDYTVNIGLIVDGEPRLGVVYQPACDKLWAGIAGEDAFLEDGSGRVAIRTRELREERAAVASKSHFTQATADYLAEAIGLCDHVSVGSSLKFCIVAEGRADIYPRLSPTSEWDTAAGHAVLLGAGGRVDGLDGKPLRYGKTAFLNRGFCATAGWEAPAIGPYMEPFAGGGELPQGV</sequence>
<dbReference type="Proteomes" id="UP000285023">
    <property type="component" value="Unassembled WGS sequence"/>
</dbReference>
<dbReference type="GO" id="GO:0008441">
    <property type="term" value="F:3'(2'),5'-bisphosphate nucleotidase activity"/>
    <property type="evidence" value="ECO:0007669"/>
    <property type="project" value="UniProtKB-UniRule"/>
</dbReference>
<evidence type="ECO:0000256" key="2">
    <source>
        <dbReference type="ARBA" id="ARBA00005289"/>
    </source>
</evidence>
<comment type="catalytic activity">
    <reaction evidence="1 9">
        <text>adenosine 3',5'-bisphosphate + H2O = AMP + phosphate</text>
        <dbReference type="Rhea" id="RHEA:10040"/>
        <dbReference type="ChEBI" id="CHEBI:15377"/>
        <dbReference type="ChEBI" id="CHEBI:43474"/>
        <dbReference type="ChEBI" id="CHEBI:58343"/>
        <dbReference type="ChEBI" id="CHEBI:456215"/>
        <dbReference type="EC" id="3.1.3.7"/>
    </reaction>
</comment>
<dbReference type="GO" id="GO:0000287">
    <property type="term" value="F:magnesium ion binding"/>
    <property type="evidence" value="ECO:0007669"/>
    <property type="project" value="UniProtKB-UniRule"/>
</dbReference>
<evidence type="ECO:0000256" key="4">
    <source>
        <dbReference type="ARBA" id="ARBA00022519"/>
    </source>
</evidence>
<feature type="binding site" evidence="10">
    <location>
        <position position="90"/>
    </location>
    <ligand>
        <name>Mg(2+)</name>
        <dbReference type="ChEBI" id="CHEBI:18420"/>
        <label>2</label>
    </ligand>
</feature>
<dbReference type="InterPro" id="IPR000760">
    <property type="entry name" value="Inositol_monophosphatase-like"/>
</dbReference>
<dbReference type="SUPFAM" id="SSF56655">
    <property type="entry name" value="Carbohydrate phosphatase"/>
    <property type="match status" value="1"/>
</dbReference>
<reference evidence="11 12" key="1">
    <citation type="submission" date="2018-09" db="EMBL/GenBank/DDBJ databases">
        <title>Sphingomonas sp. DAC4.</title>
        <authorList>
            <person name="Seo T."/>
        </authorList>
    </citation>
    <scope>NUCLEOTIDE SEQUENCE [LARGE SCALE GENOMIC DNA]</scope>
    <source>
        <strain evidence="11 12">DAC4</strain>
    </source>
</reference>
<dbReference type="CDD" id="cd01638">
    <property type="entry name" value="CysQ"/>
    <property type="match status" value="1"/>
</dbReference>
<feature type="binding site" evidence="10">
    <location>
        <position position="213"/>
    </location>
    <ligand>
        <name>Mg(2+)</name>
        <dbReference type="ChEBI" id="CHEBI:18420"/>
        <label>1</label>
        <note>catalytic</note>
    </ligand>
</feature>
<feature type="binding site" evidence="9">
    <location>
        <position position="69"/>
    </location>
    <ligand>
        <name>substrate</name>
    </ligand>
</feature>
<dbReference type="PANTHER" id="PTHR43028">
    <property type="entry name" value="3'(2'),5'-BISPHOSPHATE NUCLEOTIDASE 1"/>
    <property type="match status" value="1"/>
</dbReference>
<dbReference type="EC" id="3.1.3.7" evidence="9"/>
<dbReference type="GO" id="GO:0000103">
    <property type="term" value="P:sulfate assimilation"/>
    <property type="evidence" value="ECO:0007669"/>
    <property type="project" value="TreeGrafter"/>
</dbReference>
<dbReference type="EMBL" id="QXTF01000002">
    <property type="protein sequence ID" value="RIX29402.1"/>
    <property type="molecule type" value="Genomic_DNA"/>
</dbReference>
<comment type="function">
    <text evidence="9">Converts adenosine-3',5'-bisphosphate (PAP) to AMP.</text>
</comment>
<feature type="binding site" evidence="9">
    <location>
        <position position="69"/>
    </location>
    <ligand>
        <name>Mg(2+)</name>
        <dbReference type="ChEBI" id="CHEBI:18420"/>
        <label>1</label>
    </ligand>
</feature>
<accession>A0A418Q0N7</accession>
<organism evidence="11 12">
    <name type="scientific">Sphingomonas edaphi</name>
    <dbReference type="NCBI Taxonomy" id="2315689"/>
    <lineage>
        <taxon>Bacteria</taxon>
        <taxon>Pseudomonadati</taxon>
        <taxon>Pseudomonadota</taxon>
        <taxon>Alphaproteobacteria</taxon>
        <taxon>Sphingomonadales</taxon>
        <taxon>Sphingomonadaceae</taxon>
        <taxon>Sphingomonas</taxon>
    </lineage>
</organism>
<dbReference type="InterPro" id="IPR050725">
    <property type="entry name" value="CysQ/Inositol_MonoPase"/>
</dbReference>
<comment type="caution">
    <text evidence="11">The sequence shown here is derived from an EMBL/GenBank/DDBJ whole genome shotgun (WGS) entry which is preliminary data.</text>
</comment>
<dbReference type="PROSITE" id="PS00629">
    <property type="entry name" value="IMP_1"/>
    <property type="match status" value="1"/>
</dbReference>
<dbReference type="InterPro" id="IPR006240">
    <property type="entry name" value="CysQ"/>
</dbReference>
<dbReference type="OrthoDB" id="9785695at2"/>
<gene>
    <name evidence="9 11" type="primary">cysQ</name>
    <name evidence="11" type="ORF">D3M59_08955</name>
</gene>
<dbReference type="GO" id="GO:0005886">
    <property type="term" value="C:plasma membrane"/>
    <property type="evidence" value="ECO:0007669"/>
    <property type="project" value="UniProtKB-SubCell"/>
</dbReference>
<keyword evidence="8 9" id="KW-0472">Membrane</keyword>
<dbReference type="RefSeq" id="WP_119533290.1">
    <property type="nucleotide sequence ID" value="NZ_QXTF01000002.1"/>
</dbReference>
<name>A0A418Q0N7_9SPHN</name>
<feature type="binding site" evidence="10">
    <location>
        <position position="91"/>
    </location>
    <ligand>
        <name>Mg(2+)</name>
        <dbReference type="ChEBI" id="CHEBI:18420"/>
        <label>1</label>
        <note>catalytic</note>
    </ligand>
</feature>
<evidence type="ECO:0000256" key="5">
    <source>
        <dbReference type="ARBA" id="ARBA00022723"/>
    </source>
</evidence>
<dbReference type="HAMAP" id="MF_02095">
    <property type="entry name" value="CysQ"/>
    <property type="match status" value="1"/>
</dbReference>
<feature type="binding site" evidence="9">
    <location>
        <position position="90"/>
    </location>
    <ligand>
        <name>Mg(2+)</name>
        <dbReference type="ChEBI" id="CHEBI:18420"/>
        <label>1</label>
    </ligand>
</feature>
<feature type="binding site" evidence="9">
    <location>
        <position position="88"/>
    </location>
    <ligand>
        <name>Mg(2+)</name>
        <dbReference type="ChEBI" id="CHEBI:18420"/>
        <label>2</label>
    </ligand>
</feature>
<feature type="binding site" evidence="10">
    <location>
        <position position="88"/>
    </location>
    <ligand>
        <name>Mg(2+)</name>
        <dbReference type="ChEBI" id="CHEBI:18420"/>
        <label>1</label>
        <note>catalytic</note>
    </ligand>
</feature>
<evidence type="ECO:0000313" key="11">
    <source>
        <dbReference type="EMBL" id="RIX29402.1"/>
    </source>
</evidence>
<dbReference type="PANTHER" id="PTHR43028:SF5">
    <property type="entry name" value="3'(2'),5'-BISPHOSPHATE NUCLEOTIDASE 1"/>
    <property type="match status" value="1"/>
</dbReference>
<dbReference type="InterPro" id="IPR020583">
    <property type="entry name" value="Inositol_monoP_metal-BS"/>
</dbReference>
<comment type="similarity">
    <text evidence="2 9">Belongs to the inositol monophosphatase superfamily. CysQ family.</text>
</comment>
<dbReference type="AlphaFoldDB" id="A0A418Q0N7"/>
<keyword evidence="6 9" id="KW-0378">Hydrolase</keyword>
<dbReference type="InterPro" id="IPR020550">
    <property type="entry name" value="Inositol_monophosphatase_CS"/>
</dbReference>
<dbReference type="GO" id="GO:0050427">
    <property type="term" value="P:3'-phosphoadenosine 5'-phosphosulfate metabolic process"/>
    <property type="evidence" value="ECO:0007669"/>
    <property type="project" value="TreeGrafter"/>
</dbReference>
<feature type="binding site" evidence="9">
    <location>
        <position position="213"/>
    </location>
    <ligand>
        <name>substrate</name>
    </ligand>
</feature>
<comment type="subcellular location">
    <subcellularLocation>
        <location evidence="9">Cell inner membrane</location>
        <topology evidence="9">Peripheral membrane protein</topology>
        <orientation evidence="9">Cytoplasmic side</orientation>
    </subcellularLocation>
</comment>
<feature type="binding site" evidence="9">
    <location>
        <position position="91"/>
    </location>
    <ligand>
        <name>Mg(2+)</name>
        <dbReference type="ChEBI" id="CHEBI:18420"/>
        <label>2</label>
    </ligand>
</feature>
<evidence type="ECO:0000256" key="6">
    <source>
        <dbReference type="ARBA" id="ARBA00022801"/>
    </source>
</evidence>
<dbReference type="Pfam" id="PF00459">
    <property type="entry name" value="Inositol_P"/>
    <property type="match status" value="1"/>
</dbReference>
<dbReference type="Gene3D" id="3.40.190.80">
    <property type="match status" value="1"/>
</dbReference>
<dbReference type="Gene3D" id="3.30.540.10">
    <property type="entry name" value="Fructose-1,6-Bisphosphatase, subunit A, domain 1"/>
    <property type="match status" value="1"/>
</dbReference>
<feature type="binding site" evidence="9">
    <location>
        <begin position="90"/>
        <end position="93"/>
    </location>
    <ligand>
        <name>substrate</name>
    </ligand>
</feature>